<evidence type="ECO:0000256" key="3">
    <source>
        <dbReference type="ARBA" id="ARBA00023015"/>
    </source>
</evidence>
<sequence>MTSDPDARLALIIEDDADVRQLLVMTLGMNGFTTIEAENGRQGVALVRERQPDLVTLDLNLPDIDGVEVCRQIRPLTDAYVIMITARQDEIDRLIGLEIGADDFVVKPFSPREVGARVNAMFRRPRSTVRSVVQPLMGAAAAPAAQSASTVQAAEAVPVAPAAEEDVEGLLRHGPLSIDTEGRIAMLDGSELPLTRIEFDLLATLVSGPRRVWQRETLLSRIWGDGWVNDQHLVEVHIRNLRKKLGEDTKAPRFIRTVRGVGYRMMPPATA</sequence>
<dbReference type="EMBL" id="VJXX01000001">
    <property type="protein sequence ID" value="MPY10591.1"/>
    <property type="molecule type" value="Genomic_DNA"/>
</dbReference>
<keyword evidence="3" id="KW-0805">Transcription regulation</keyword>
<evidence type="ECO:0000256" key="6">
    <source>
        <dbReference type="PROSITE-ProRule" id="PRU00169"/>
    </source>
</evidence>
<dbReference type="SMART" id="SM00448">
    <property type="entry name" value="REC"/>
    <property type="match status" value="1"/>
</dbReference>
<gene>
    <name evidence="10" type="ORF">FNH21_07620</name>
</gene>
<dbReference type="PROSITE" id="PS51755">
    <property type="entry name" value="OMPR_PHOB"/>
    <property type="match status" value="1"/>
</dbReference>
<dbReference type="Pfam" id="PF00486">
    <property type="entry name" value="Trans_reg_C"/>
    <property type="match status" value="1"/>
</dbReference>
<keyword evidence="2" id="KW-0902">Two-component regulatory system</keyword>
<feature type="domain" description="Response regulatory" evidence="8">
    <location>
        <begin position="9"/>
        <end position="122"/>
    </location>
</feature>
<keyword evidence="4 7" id="KW-0238">DNA-binding</keyword>
<dbReference type="Proteomes" id="UP000326464">
    <property type="component" value="Unassembled WGS sequence"/>
</dbReference>
<dbReference type="RefSeq" id="WP_152813533.1">
    <property type="nucleotide sequence ID" value="NZ_VJXX01000001.1"/>
</dbReference>
<evidence type="ECO:0000259" key="8">
    <source>
        <dbReference type="PROSITE" id="PS50110"/>
    </source>
</evidence>
<feature type="modified residue" description="4-aspartylphosphate" evidence="6">
    <location>
        <position position="58"/>
    </location>
</feature>
<dbReference type="SUPFAM" id="SSF46894">
    <property type="entry name" value="C-terminal effector domain of the bipartite response regulators"/>
    <property type="match status" value="1"/>
</dbReference>
<evidence type="ECO:0000256" key="1">
    <source>
        <dbReference type="ARBA" id="ARBA00022553"/>
    </source>
</evidence>
<dbReference type="GO" id="GO:0006355">
    <property type="term" value="P:regulation of DNA-templated transcription"/>
    <property type="evidence" value="ECO:0007669"/>
    <property type="project" value="InterPro"/>
</dbReference>
<feature type="DNA-binding region" description="OmpR/PhoB-type" evidence="7">
    <location>
        <begin position="168"/>
        <end position="267"/>
    </location>
</feature>
<evidence type="ECO:0000256" key="7">
    <source>
        <dbReference type="PROSITE-ProRule" id="PRU01091"/>
    </source>
</evidence>
<dbReference type="Gene3D" id="1.10.10.10">
    <property type="entry name" value="Winged helix-like DNA-binding domain superfamily/Winged helix DNA-binding domain"/>
    <property type="match status" value="1"/>
</dbReference>
<reference evidence="11" key="1">
    <citation type="submission" date="2019-07" db="EMBL/GenBank/DDBJ databases">
        <title>Arthrobacter KR32 sp. nov., isolated from mountain cheese made of cows milk.</title>
        <authorList>
            <person name="Flegler A."/>
        </authorList>
    </citation>
    <scope>NUCLEOTIDE SEQUENCE [LARGE SCALE GENOMIC DNA]</scope>
    <source>
        <strain evidence="11">KR32</strain>
    </source>
</reference>
<dbReference type="InterPro" id="IPR001867">
    <property type="entry name" value="OmpR/PhoB-type_DNA-bd"/>
</dbReference>
<dbReference type="InterPro" id="IPR039420">
    <property type="entry name" value="WalR-like"/>
</dbReference>
<keyword evidence="11" id="KW-1185">Reference proteome</keyword>
<dbReference type="Gene3D" id="6.10.250.690">
    <property type="match status" value="1"/>
</dbReference>
<organism evidence="10 11">
    <name type="scientific">Arthrobacter bussei</name>
    <dbReference type="NCBI Taxonomy" id="2594179"/>
    <lineage>
        <taxon>Bacteria</taxon>
        <taxon>Bacillati</taxon>
        <taxon>Actinomycetota</taxon>
        <taxon>Actinomycetes</taxon>
        <taxon>Micrococcales</taxon>
        <taxon>Micrococcaceae</taxon>
        <taxon>Arthrobacter</taxon>
    </lineage>
</organism>
<dbReference type="InterPro" id="IPR016032">
    <property type="entry name" value="Sig_transdc_resp-reg_C-effctor"/>
</dbReference>
<dbReference type="AlphaFoldDB" id="A0A7X1NPF8"/>
<dbReference type="InterPro" id="IPR001789">
    <property type="entry name" value="Sig_transdc_resp-reg_receiver"/>
</dbReference>
<evidence type="ECO:0000256" key="5">
    <source>
        <dbReference type="ARBA" id="ARBA00023163"/>
    </source>
</evidence>
<dbReference type="OrthoDB" id="3197131at2"/>
<dbReference type="Pfam" id="PF00072">
    <property type="entry name" value="Response_reg"/>
    <property type="match status" value="1"/>
</dbReference>
<dbReference type="InterPro" id="IPR036388">
    <property type="entry name" value="WH-like_DNA-bd_sf"/>
</dbReference>
<evidence type="ECO:0000259" key="9">
    <source>
        <dbReference type="PROSITE" id="PS51755"/>
    </source>
</evidence>
<comment type="caution">
    <text evidence="10">The sequence shown here is derived from an EMBL/GenBank/DDBJ whole genome shotgun (WGS) entry which is preliminary data.</text>
</comment>
<feature type="domain" description="OmpR/PhoB-type" evidence="9">
    <location>
        <begin position="168"/>
        <end position="267"/>
    </location>
</feature>
<dbReference type="FunFam" id="1.10.10.10:FF:000018">
    <property type="entry name" value="DNA-binding response regulator ResD"/>
    <property type="match status" value="1"/>
</dbReference>
<evidence type="ECO:0000313" key="11">
    <source>
        <dbReference type="Proteomes" id="UP000326464"/>
    </source>
</evidence>
<dbReference type="GO" id="GO:0032993">
    <property type="term" value="C:protein-DNA complex"/>
    <property type="evidence" value="ECO:0007669"/>
    <property type="project" value="TreeGrafter"/>
</dbReference>
<keyword evidence="1 6" id="KW-0597">Phosphoprotein</keyword>
<proteinExistence type="predicted"/>
<dbReference type="PANTHER" id="PTHR48111">
    <property type="entry name" value="REGULATOR OF RPOS"/>
    <property type="match status" value="1"/>
</dbReference>
<dbReference type="InterPro" id="IPR011006">
    <property type="entry name" value="CheY-like_superfamily"/>
</dbReference>
<dbReference type="GO" id="GO:0005829">
    <property type="term" value="C:cytosol"/>
    <property type="evidence" value="ECO:0007669"/>
    <property type="project" value="TreeGrafter"/>
</dbReference>
<dbReference type="CDD" id="cd00383">
    <property type="entry name" value="trans_reg_C"/>
    <property type="match status" value="1"/>
</dbReference>
<dbReference type="GO" id="GO:0000976">
    <property type="term" value="F:transcription cis-regulatory region binding"/>
    <property type="evidence" value="ECO:0007669"/>
    <property type="project" value="TreeGrafter"/>
</dbReference>
<dbReference type="SUPFAM" id="SSF52172">
    <property type="entry name" value="CheY-like"/>
    <property type="match status" value="1"/>
</dbReference>
<dbReference type="PROSITE" id="PS50110">
    <property type="entry name" value="RESPONSE_REGULATORY"/>
    <property type="match status" value="1"/>
</dbReference>
<keyword evidence="5" id="KW-0804">Transcription</keyword>
<evidence type="ECO:0000256" key="2">
    <source>
        <dbReference type="ARBA" id="ARBA00023012"/>
    </source>
</evidence>
<dbReference type="GO" id="GO:0000156">
    <property type="term" value="F:phosphorelay response regulator activity"/>
    <property type="evidence" value="ECO:0007669"/>
    <property type="project" value="TreeGrafter"/>
</dbReference>
<dbReference type="PANTHER" id="PTHR48111:SF4">
    <property type="entry name" value="DNA-BINDING DUAL TRANSCRIPTIONAL REGULATOR OMPR"/>
    <property type="match status" value="1"/>
</dbReference>
<accession>A0A7X1NPF8</accession>
<evidence type="ECO:0000256" key="4">
    <source>
        <dbReference type="ARBA" id="ARBA00023125"/>
    </source>
</evidence>
<dbReference type="Gene3D" id="3.40.50.2300">
    <property type="match status" value="1"/>
</dbReference>
<protein>
    <submittedName>
        <fullName evidence="10">Response regulator transcription factor</fullName>
    </submittedName>
</protein>
<evidence type="ECO:0000313" key="10">
    <source>
        <dbReference type="EMBL" id="MPY10591.1"/>
    </source>
</evidence>
<name>A0A7X1NPF8_9MICC</name>
<dbReference type="SMART" id="SM00862">
    <property type="entry name" value="Trans_reg_C"/>
    <property type="match status" value="1"/>
</dbReference>